<keyword evidence="3" id="KW-1185">Reference proteome</keyword>
<name>A0A511XJB9_9PROT</name>
<dbReference type="AlphaFoldDB" id="A0A511XJB9"/>
<gene>
    <name evidence="2" type="ORF">AOE01nite_12630</name>
</gene>
<keyword evidence="1" id="KW-0472">Membrane</keyword>
<keyword evidence="1" id="KW-0812">Transmembrane</keyword>
<dbReference type="RefSeq" id="WP_146887229.1">
    <property type="nucleotide sequence ID" value="NZ_BJYG01000014.1"/>
</dbReference>
<evidence type="ECO:0000256" key="1">
    <source>
        <dbReference type="SAM" id="Phobius"/>
    </source>
</evidence>
<evidence type="ECO:0000313" key="3">
    <source>
        <dbReference type="Proteomes" id="UP000321746"/>
    </source>
</evidence>
<evidence type="ECO:0000313" key="2">
    <source>
        <dbReference type="EMBL" id="GEN63039.1"/>
    </source>
</evidence>
<keyword evidence="1" id="KW-1133">Transmembrane helix</keyword>
<dbReference type="InterPro" id="IPR009200">
    <property type="entry name" value="DUF1269_membrane"/>
</dbReference>
<dbReference type="Proteomes" id="UP000321746">
    <property type="component" value="Unassembled WGS sequence"/>
</dbReference>
<dbReference type="OrthoDB" id="275223at2"/>
<sequence>MSTLVVVGFDSLDGATTELASCRELQKEYLLDLEDAVVVRRTQDGKIHLDQSVNLEKVGATWGLLSGGFWGALVGLIFLNPLAGFVVGSVAGAAAGALDGKFSDYGIDDNFINQLGDTLTPNTSALFVLVRKAEPEKVMAQLATLKGHARIIQTSLSPEAEQKLRVALGQAVHA</sequence>
<proteinExistence type="predicted"/>
<dbReference type="Pfam" id="PF06897">
    <property type="entry name" value="DUF1269"/>
    <property type="match status" value="1"/>
</dbReference>
<dbReference type="EMBL" id="BJYG01000014">
    <property type="protein sequence ID" value="GEN63039.1"/>
    <property type="molecule type" value="Genomic_DNA"/>
</dbReference>
<accession>A0A511XJB9</accession>
<feature type="transmembrane region" description="Helical" evidence="1">
    <location>
        <begin position="69"/>
        <end position="95"/>
    </location>
</feature>
<organism evidence="2 3">
    <name type="scientific">Acetobacter oeni</name>
    <dbReference type="NCBI Taxonomy" id="304077"/>
    <lineage>
        <taxon>Bacteria</taxon>
        <taxon>Pseudomonadati</taxon>
        <taxon>Pseudomonadota</taxon>
        <taxon>Alphaproteobacteria</taxon>
        <taxon>Acetobacterales</taxon>
        <taxon>Acetobacteraceae</taxon>
        <taxon>Acetobacter</taxon>
    </lineage>
</organism>
<protein>
    <submittedName>
        <fullName evidence="2">Membrane protein</fullName>
    </submittedName>
</protein>
<reference evidence="2 3" key="1">
    <citation type="submission" date="2019-07" db="EMBL/GenBank/DDBJ databases">
        <title>Whole genome shotgun sequence of Acetobacter oeni NBRC 105207.</title>
        <authorList>
            <person name="Hosoyama A."/>
            <person name="Uohara A."/>
            <person name="Ohji S."/>
            <person name="Ichikawa N."/>
        </authorList>
    </citation>
    <scope>NUCLEOTIDE SEQUENCE [LARGE SCALE GENOMIC DNA]</scope>
    <source>
        <strain evidence="2 3">NBRC 105207</strain>
    </source>
</reference>
<comment type="caution">
    <text evidence="2">The sequence shown here is derived from an EMBL/GenBank/DDBJ whole genome shotgun (WGS) entry which is preliminary data.</text>
</comment>